<dbReference type="KEGG" id="mthr:MSTHT_1592"/>
<organism evidence="2 3">
    <name type="scientific">Methanosarcina thermophila (strain ATCC 43570 / DSM 1825 / OCM 12 / VKM B-1830 / TM-1)</name>
    <dbReference type="NCBI Taxonomy" id="523844"/>
    <lineage>
        <taxon>Archaea</taxon>
        <taxon>Methanobacteriati</taxon>
        <taxon>Methanobacteriota</taxon>
        <taxon>Stenosarchaea group</taxon>
        <taxon>Methanomicrobia</taxon>
        <taxon>Methanosarcinales</taxon>
        <taxon>Methanosarcinaceae</taxon>
        <taxon>Methanosarcina</taxon>
    </lineage>
</organism>
<evidence type="ECO:0000313" key="3">
    <source>
        <dbReference type="Proteomes" id="UP000066529"/>
    </source>
</evidence>
<comment type="similarity">
    <text evidence="1">Belongs to the UPF0215 family.</text>
</comment>
<dbReference type="HOGENOM" id="CLU_095956_1_0_2"/>
<dbReference type="PIRSF" id="PIRSF006380">
    <property type="entry name" value="UCP006380"/>
    <property type="match status" value="1"/>
</dbReference>
<dbReference type="Proteomes" id="UP000066529">
    <property type="component" value="Chromosome"/>
</dbReference>
<dbReference type="EMBL" id="CP009501">
    <property type="protein sequence ID" value="AKB13350.1"/>
    <property type="molecule type" value="Genomic_DNA"/>
</dbReference>
<dbReference type="PATRIC" id="fig|523844.20.peg.1983"/>
<dbReference type="Pfam" id="PF01949">
    <property type="entry name" value="Endo_dU"/>
    <property type="match status" value="1"/>
</dbReference>
<dbReference type="PANTHER" id="PTHR39518">
    <property type="entry name" value="UPF0215 PROTEIN MJ1150"/>
    <property type="match status" value="1"/>
</dbReference>
<dbReference type="STRING" id="523844.MSTHT_1592"/>
<reference evidence="2 3" key="1">
    <citation type="submission" date="2014-07" db="EMBL/GenBank/DDBJ databases">
        <title>Methanogenic archaea and the global carbon cycle.</title>
        <authorList>
            <person name="Henriksen J.R."/>
            <person name="Luke J."/>
            <person name="Reinhart S."/>
            <person name="Benedict M.N."/>
            <person name="Youngblut N.D."/>
            <person name="Metcalf M.E."/>
            <person name="Whitaker R.J."/>
            <person name="Metcalf W.W."/>
        </authorList>
    </citation>
    <scope>NUCLEOTIDE SEQUENCE [LARGE SCALE GENOMIC DNA]</scope>
    <source>
        <strain evidence="3">ATCC 43570 / DSM 1825 / OCM 12 / VKM B-1830 / TM-1</strain>
    </source>
</reference>
<proteinExistence type="inferred from homology"/>
<sequence length="227" mass="25189">MPEELRVSLDRNFLEDIYGKPTNYFCNPDIRASVNSDFHIKPEIRILGIDDSALLSEKVMIVGAVLRGGDWIDGVLSSEITKDGLDATDIICSMIKNSKHYGQIRAIILDGVTYGGFNVVDIQKLYRETGIPVIVVMRSCPDFEKIKSALKYFPDGGERWEIIKRAGKIEKIPSKKNSIYIQRAGIGLETVKKIIQLTSTRSSVPEPLRVAHLIATGIVLGESRGKA</sequence>
<protein>
    <recommendedName>
        <fullName evidence="1">UPF0215 protein MSTHT_1592</fullName>
    </recommendedName>
</protein>
<gene>
    <name evidence="2" type="ORF">MSTHT_1592</name>
</gene>
<dbReference type="AlphaFoldDB" id="A0A0E3KPU6"/>
<dbReference type="InterPro" id="IPR002802">
    <property type="entry name" value="Endo_dU"/>
</dbReference>
<dbReference type="HAMAP" id="MF_00582">
    <property type="entry name" value="UPF0215"/>
    <property type="match status" value="1"/>
</dbReference>
<dbReference type="NCBIfam" id="NF001977">
    <property type="entry name" value="PRK00766.1"/>
    <property type="match status" value="1"/>
</dbReference>
<accession>A0A0E3KPU6</accession>
<dbReference type="PANTHER" id="PTHR39518:SF2">
    <property type="entry name" value="UPF0215 PROTEIN MJ1150"/>
    <property type="match status" value="1"/>
</dbReference>
<evidence type="ECO:0000256" key="1">
    <source>
        <dbReference type="HAMAP-Rule" id="MF_00582"/>
    </source>
</evidence>
<dbReference type="Gene3D" id="3.30.2170.10">
    <property type="entry name" value="archaeoglobus fulgidus dsm 4304 superfamily"/>
    <property type="match status" value="1"/>
</dbReference>
<evidence type="ECO:0000313" key="2">
    <source>
        <dbReference type="EMBL" id="AKB13350.1"/>
    </source>
</evidence>
<name>A0A0E3KPU6_METTT</name>